<dbReference type="GO" id="GO:0006508">
    <property type="term" value="P:proteolysis"/>
    <property type="evidence" value="ECO:0007669"/>
    <property type="project" value="UniProtKB-KW"/>
</dbReference>
<keyword evidence="8" id="KW-1185">Reference proteome</keyword>
<dbReference type="InterPro" id="IPR018114">
    <property type="entry name" value="TRYPSIN_HIS"/>
</dbReference>
<dbReference type="InterPro" id="IPR009003">
    <property type="entry name" value="Peptidase_S1_PA"/>
</dbReference>
<evidence type="ECO:0000259" key="6">
    <source>
        <dbReference type="PROSITE" id="PS50240"/>
    </source>
</evidence>
<reference evidence="7 8" key="1">
    <citation type="submission" date="2016-03" db="EMBL/GenBank/DDBJ databases">
        <title>Cyphomyrmex costatus WGS genome.</title>
        <authorList>
            <person name="Nygaard S."/>
            <person name="Hu H."/>
            <person name="Boomsma J."/>
            <person name="Zhang G."/>
        </authorList>
    </citation>
    <scope>NUCLEOTIDE SEQUENCE [LARGE SCALE GENOMIC DNA]</scope>
    <source>
        <strain evidence="7">MS0001</strain>
        <tissue evidence="7">Whole body</tissue>
    </source>
</reference>
<keyword evidence="3" id="KW-1015">Disulfide bond</keyword>
<sequence>MHVCCAAIINEKWAVTAGHCINVTKNPVEEITLCSGSSILYKNCTVHNVINVFVHENFDNNINDYDVAVIQVSPPFIYNDYTKAVDLASNENVHRKWGTVCGWGYYQKDQGVIEPNLAETLQCVVVPRINKWTCQRDYANRFIVTPRMTCYGFQEGGRDACQGDSGGPIVNTDNILLGVTSWGDGCAEENSPGVYTDTILLRNWIRNKTGIKT</sequence>
<keyword evidence="2 5" id="KW-0378">Hydrolase</keyword>
<dbReference type="AlphaFoldDB" id="A0A151IAM9"/>
<dbReference type="InterPro" id="IPR001314">
    <property type="entry name" value="Peptidase_S1A"/>
</dbReference>
<evidence type="ECO:0000256" key="2">
    <source>
        <dbReference type="ARBA" id="ARBA00022801"/>
    </source>
</evidence>
<dbReference type="SUPFAM" id="SSF50494">
    <property type="entry name" value="Trypsin-like serine proteases"/>
    <property type="match status" value="1"/>
</dbReference>
<dbReference type="Gene3D" id="2.40.10.10">
    <property type="entry name" value="Trypsin-like serine proteases"/>
    <property type="match status" value="1"/>
</dbReference>
<evidence type="ECO:0000256" key="3">
    <source>
        <dbReference type="ARBA" id="ARBA00023157"/>
    </source>
</evidence>
<dbReference type="PROSITE" id="PS50240">
    <property type="entry name" value="TRYPSIN_DOM"/>
    <property type="match status" value="1"/>
</dbReference>
<evidence type="ECO:0000256" key="1">
    <source>
        <dbReference type="ARBA" id="ARBA00022670"/>
    </source>
</evidence>
<gene>
    <name evidence="7" type="ORF">ALC62_12767</name>
</gene>
<feature type="domain" description="Peptidase S1" evidence="6">
    <location>
        <begin position="1"/>
        <end position="210"/>
    </location>
</feature>
<dbReference type="InterPro" id="IPR043504">
    <property type="entry name" value="Peptidase_S1_PA_chymotrypsin"/>
</dbReference>
<dbReference type="PROSITE" id="PS00134">
    <property type="entry name" value="TRYPSIN_HIS"/>
    <property type="match status" value="1"/>
</dbReference>
<dbReference type="GO" id="GO:0004252">
    <property type="term" value="F:serine-type endopeptidase activity"/>
    <property type="evidence" value="ECO:0007669"/>
    <property type="project" value="InterPro"/>
</dbReference>
<evidence type="ECO:0000256" key="5">
    <source>
        <dbReference type="RuleBase" id="RU363034"/>
    </source>
</evidence>
<dbReference type="FunFam" id="2.40.10.10:FF:000002">
    <property type="entry name" value="Transmembrane protease serine"/>
    <property type="match status" value="1"/>
</dbReference>
<keyword evidence="5" id="KW-0720">Serine protease</keyword>
<evidence type="ECO:0000313" key="7">
    <source>
        <dbReference type="EMBL" id="KYM96553.1"/>
    </source>
</evidence>
<dbReference type="Proteomes" id="UP000078542">
    <property type="component" value="Unassembled WGS sequence"/>
</dbReference>
<evidence type="ECO:0000256" key="4">
    <source>
        <dbReference type="ARBA" id="ARBA00024195"/>
    </source>
</evidence>
<evidence type="ECO:0000313" key="8">
    <source>
        <dbReference type="Proteomes" id="UP000078542"/>
    </source>
</evidence>
<protein>
    <submittedName>
        <fullName evidence="7">Trypsin-1</fullName>
    </submittedName>
</protein>
<dbReference type="EMBL" id="KQ978186">
    <property type="protein sequence ID" value="KYM96553.1"/>
    <property type="molecule type" value="Genomic_DNA"/>
</dbReference>
<dbReference type="PANTHER" id="PTHR24252">
    <property type="entry name" value="ACROSIN-RELATED"/>
    <property type="match status" value="1"/>
</dbReference>
<dbReference type="STRING" id="456900.A0A151IAM9"/>
<dbReference type="PROSITE" id="PS00135">
    <property type="entry name" value="TRYPSIN_SER"/>
    <property type="match status" value="1"/>
</dbReference>
<dbReference type="PANTHER" id="PTHR24252:SF17">
    <property type="entry name" value="SUPPRESSOR OF TUMORIGENICITY 14 PROTEIN HOMOLOG-RELATED"/>
    <property type="match status" value="1"/>
</dbReference>
<dbReference type="FunFam" id="2.40.10.10:FF:000068">
    <property type="entry name" value="transmembrane protease serine 2"/>
    <property type="match status" value="1"/>
</dbReference>
<comment type="similarity">
    <text evidence="4">Belongs to the peptidase S1 family. CLIP subfamily.</text>
</comment>
<dbReference type="PRINTS" id="PR00722">
    <property type="entry name" value="CHYMOTRYPSIN"/>
</dbReference>
<dbReference type="InterPro" id="IPR001254">
    <property type="entry name" value="Trypsin_dom"/>
</dbReference>
<dbReference type="CDD" id="cd00190">
    <property type="entry name" value="Tryp_SPc"/>
    <property type="match status" value="1"/>
</dbReference>
<dbReference type="Pfam" id="PF00089">
    <property type="entry name" value="Trypsin"/>
    <property type="match status" value="1"/>
</dbReference>
<dbReference type="SMART" id="SM00020">
    <property type="entry name" value="Tryp_SPc"/>
    <property type="match status" value="1"/>
</dbReference>
<proteinExistence type="inferred from homology"/>
<keyword evidence="1 5" id="KW-0645">Protease</keyword>
<name>A0A151IAM9_9HYME</name>
<organism evidence="7 8">
    <name type="scientific">Cyphomyrmex costatus</name>
    <dbReference type="NCBI Taxonomy" id="456900"/>
    <lineage>
        <taxon>Eukaryota</taxon>
        <taxon>Metazoa</taxon>
        <taxon>Ecdysozoa</taxon>
        <taxon>Arthropoda</taxon>
        <taxon>Hexapoda</taxon>
        <taxon>Insecta</taxon>
        <taxon>Pterygota</taxon>
        <taxon>Neoptera</taxon>
        <taxon>Endopterygota</taxon>
        <taxon>Hymenoptera</taxon>
        <taxon>Apocrita</taxon>
        <taxon>Aculeata</taxon>
        <taxon>Formicoidea</taxon>
        <taxon>Formicidae</taxon>
        <taxon>Myrmicinae</taxon>
        <taxon>Cyphomyrmex</taxon>
    </lineage>
</organism>
<accession>A0A151IAM9</accession>
<dbReference type="InterPro" id="IPR033116">
    <property type="entry name" value="TRYPSIN_SER"/>
</dbReference>